<keyword evidence="6" id="KW-0809">Transit peptide</keyword>
<evidence type="ECO:0008006" key="14">
    <source>
        <dbReference type="Google" id="ProtNLM"/>
    </source>
</evidence>
<name>A0A7R9CXE9_TIMCR</name>
<dbReference type="InterPro" id="IPR034804">
    <property type="entry name" value="SQR/QFR_C/D"/>
</dbReference>
<feature type="binding site" evidence="10">
    <location>
        <position position="139"/>
    </location>
    <ligand>
        <name>a ubiquinone</name>
        <dbReference type="ChEBI" id="CHEBI:16389"/>
        <note>ligand shared with IP/SDHB</note>
    </ligand>
</feature>
<keyword evidence="11" id="KW-0479">Metal-binding</keyword>
<evidence type="ECO:0000256" key="11">
    <source>
        <dbReference type="PIRSR" id="PIRSR607992-2"/>
    </source>
</evidence>
<dbReference type="PANTHER" id="PTHR13337">
    <property type="entry name" value="SUCCINATE DEHYDROGENASE"/>
    <property type="match status" value="1"/>
</dbReference>
<keyword evidence="8" id="KW-0496">Mitochondrion</keyword>
<organism evidence="13">
    <name type="scientific">Timema cristinae</name>
    <name type="common">Walking stick</name>
    <dbReference type="NCBI Taxonomy" id="61476"/>
    <lineage>
        <taxon>Eukaryota</taxon>
        <taxon>Metazoa</taxon>
        <taxon>Ecdysozoa</taxon>
        <taxon>Arthropoda</taxon>
        <taxon>Hexapoda</taxon>
        <taxon>Insecta</taxon>
        <taxon>Pterygota</taxon>
        <taxon>Neoptera</taxon>
        <taxon>Polyneoptera</taxon>
        <taxon>Phasmatodea</taxon>
        <taxon>Timematodea</taxon>
        <taxon>Timematoidea</taxon>
        <taxon>Timematidae</taxon>
        <taxon>Timema</taxon>
    </lineage>
</organism>
<keyword evidence="4 12" id="KW-0812">Transmembrane</keyword>
<dbReference type="PANTHER" id="PTHR13337:SF2">
    <property type="entry name" value="SUCCINATE DEHYDROGENASE [UBIQUINONE] CYTOCHROME B SMALL SUBUNIT, MITOCHONDRIAL"/>
    <property type="match status" value="1"/>
</dbReference>
<dbReference type="AlphaFoldDB" id="A0A7R9CXE9"/>
<proteinExistence type="inferred from homology"/>
<reference evidence="13" key="1">
    <citation type="submission" date="2020-11" db="EMBL/GenBank/DDBJ databases">
        <authorList>
            <person name="Tran Van P."/>
        </authorList>
    </citation>
    <scope>NUCLEOTIDE SEQUENCE</scope>
</reference>
<evidence type="ECO:0000256" key="6">
    <source>
        <dbReference type="ARBA" id="ARBA00022946"/>
    </source>
</evidence>
<feature type="binding site" description="axial binding residue" evidence="11">
    <location>
        <position position="127"/>
    </location>
    <ligand>
        <name>heme b</name>
        <dbReference type="ChEBI" id="CHEBI:60344"/>
        <note>ligand shared with SDHC</note>
    </ligand>
    <ligandPart>
        <name>Fe</name>
        <dbReference type="ChEBI" id="CHEBI:18248"/>
    </ligandPart>
</feature>
<dbReference type="GO" id="GO:0020037">
    <property type="term" value="F:heme binding"/>
    <property type="evidence" value="ECO:0007669"/>
    <property type="project" value="TreeGrafter"/>
</dbReference>
<evidence type="ECO:0000256" key="1">
    <source>
        <dbReference type="ARBA" id="ARBA00004448"/>
    </source>
</evidence>
<protein>
    <recommendedName>
        <fullName evidence="14">Succinate dehydrogenase [ubiquinone] cytochrome b small subunit</fullName>
    </recommendedName>
</protein>
<evidence type="ECO:0000256" key="9">
    <source>
        <dbReference type="ARBA" id="ARBA00023136"/>
    </source>
</evidence>
<evidence type="ECO:0000256" key="4">
    <source>
        <dbReference type="ARBA" id="ARBA00022692"/>
    </source>
</evidence>
<keyword evidence="9 12" id="KW-0472">Membrane</keyword>
<keyword evidence="7 12" id="KW-1133">Transmembrane helix</keyword>
<sequence>MALPNLLRNVSKTSICPLHKVTGSTLKSSSFLASRLLHNSVDLQQSLVPQQSNGVLGALKGYKGHLVYYKNARGFSTSTPALSSHDHTKLWTAERALSASLLPLFPAALLYPCQALDCALAIILVMHNHWGVEANVVDYIRPKMFGPIIPKVAIFGLYGISIATLAAFGSKFTLPFIFSEPNVYTAVHSLSLVVSLNKKKEKILAEVGSLTQPEILREENKVNMWLLMAELIVGGVLCERTKASDVVEVMRRENNQMHCWHGSVPCEGERERMNSKAVNVIKYLDIFTSPMTYLMLTDSSQLRADGVEKLPDQIMYPYAEPYDLKKHLNEFMFPDINSATALIACFFCSPAQNHHVNLLTSLRTTHIAHVGHRLI</sequence>
<comment type="similarity">
    <text evidence="2">Belongs to the CybS family.</text>
</comment>
<keyword evidence="3" id="KW-0813">Transport</keyword>
<feature type="transmembrane region" description="Helical" evidence="12">
    <location>
        <begin position="148"/>
        <end position="168"/>
    </location>
</feature>
<feature type="transmembrane region" description="Helical" evidence="12">
    <location>
        <begin position="104"/>
        <end position="128"/>
    </location>
</feature>
<dbReference type="GO" id="GO:0048039">
    <property type="term" value="F:ubiquinone binding"/>
    <property type="evidence" value="ECO:0007669"/>
    <property type="project" value="TreeGrafter"/>
</dbReference>
<keyword evidence="5" id="KW-0999">Mitochondrion inner membrane</keyword>
<evidence type="ECO:0000256" key="8">
    <source>
        <dbReference type="ARBA" id="ARBA00023128"/>
    </source>
</evidence>
<accession>A0A7R9CXE9</accession>
<keyword evidence="11" id="KW-0408">Iron</keyword>
<gene>
    <name evidence="13" type="ORF">TCEB3V08_LOCUS6945</name>
</gene>
<dbReference type="EMBL" id="OC318824">
    <property type="protein sequence ID" value="CAD7403353.1"/>
    <property type="molecule type" value="Genomic_DNA"/>
</dbReference>
<dbReference type="GO" id="GO:0046872">
    <property type="term" value="F:metal ion binding"/>
    <property type="evidence" value="ECO:0007669"/>
    <property type="project" value="UniProtKB-KW"/>
</dbReference>
<evidence type="ECO:0000256" key="3">
    <source>
        <dbReference type="ARBA" id="ARBA00022448"/>
    </source>
</evidence>
<dbReference type="GO" id="GO:0005743">
    <property type="term" value="C:mitochondrial inner membrane"/>
    <property type="evidence" value="ECO:0007669"/>
    <property type="project" value="UniProtKB-SubCell"/>
</dbReference>
<evidence type="ECO:0000256" key="12">
    <source>
        <dbReference type="SAM" id="Phobius"/>
    </source>
</evidence>
<dbReference type="Gene3D" id="1.20.1300.10">
    <property type="entry name" value="Fumarate reductase/succinate dehydrogenase, transmembrane subunit"/>
    <property type="match status" value="1"/>
</dbReference>
<dbReference type="GO" id="GO:0006121">
    <property type="term" value="P:mitochondrial electron transport, succinate to ubiquinone"/>
    <property type="evidence" value="ECO:0007669"/>
    <property type="project" value="TreeGrafter"/>
</dbReference>
<evidence type="ECO:0000256" key="5">
    <source>
        <dbReference type="ARBA" id="ARBA00022792"/>
    </source>
</evidence>
<dbReference type="Pfam" id="PF05328">
    <property type="entry name" value="CybS"/>
    <property type="match status" value="1"/>
</dbReference>
<evidence type="ECO:0000256" key="7">
    <source>
        <dbReference type="ARBA" id="ARBA00022989"/>
    </source>
</evidence>
<evidence type="ECO:0000256" key="10">
    <source>
        <dbReference type="PIRSR" id="PIRSR607992-1"/>
    </source>
</evidence>
<comment type="subcellular location">
    <subcellularLocation>
        <location evidence="1">Mitochondrion inner membrane</location>
        <topology evidence="1">Multi-pass membrane protein</topology>
    </subcellularLocation>
</comment>
<dbReference type="GO" id="GO:0006099">
    <property type="term" value="P:tricarboxylic acid cycle"/>
    <property type="evidence" value="ECO:0007669"/>
    <property type="project" value="TreeGrafter"/>
</dbReference>
<dbReference type="InterPro" id="IPR007992">
    <property type="entry name" value="CybS"/>
</dbReference>
<evidence type="ECO:0000256" key="2">
    <source>
        <dbReference type="ARBA" id="ARBA00007294"/>
    </source>
</evidence>
<evidence type="ECO:0000313" key="13">
    <source>
        <dbReference type="EMBL" id="CAD7403353.1"/>
    </source>
</evidence>